<feature type="transmembrane region" description="Helical" evidence="1">
    <location>
        <begin position="98"/>
        <end position="126"/>
    </location>
</feature>
<keyword evidence="1" id="KW-0472">Membrane</keyword>
<keyword evidence="1" id="KW-0812">Transmembrane</keyword>
<feature type="transmembrane region" description="Helical" evidence="1">
    <location>
        <begin position="20"/>
        <end position="40"/>
    </location>
</feature>
<protein>
    <recommendedName>
        <fullName evidence="4">Steroid 5-alpha reductase C-terminal domain-containing protein</fullName>
    </recommendedName>
</protein>
<dbReference type="Gene3D" id="1.20.120.1630">
    <property type="match status" value="1"/>
</dbReference>
<evidence type="ECO:0000313" key="3">
    <source>
        <dbReference type="Proteomes" id="UP000177370"/>
    </source>
</evidence>
<evidence type="ECO:0000256" key="1">
    <source>
        <dbReference type="SAM" id="Phobius"/>
    </source>
</evidence>
<keyword evidence="1" id="KW-1133">Transmembrane helix</keyword>
<accession>A0A1F6V925</accession>
<proteinExistence type="predicted"/>
<dbReference type="AlphaFoldDB" id="A0A1F6V925"/>
<dbReference type="EMBL" id="MFTP01000003">
    <property type="protein sequence ID" value="OGI66157.1"/>
    <property type="molecule type" value="Genomic_DNA"/>
</dbReference>
<dbReference type="Proteomes" id="UP000177370">
    <property type="component" value="Unassembled WGS sequence"/>
</dbReference>
<sequence length="156" mass="18266">MEVENKNLNKHNIHKVLAHSYTAYFILLLIGVYLDFVFQFKIFQDPVMIPVGFLFLVFATVVIIWAQKTGRDLRKVEEVKTEHFCRGPYCYTRTPTHWGLFFLVLGFGIIANALFVILSTIVSFIISKFIFIKKHDEILVEKYGDAYSEYKKLVKF</sequence>
<evidence type="ECO:0008006" key="4">
    <source>
        <dbReference type="Google" id="ProtNLM"/>
    </source>
</evidence>
<organism evidence="2 3">
    <name type="scientific">Candidatus Nomurabacteria bacterium RIFCSPHIGHO2_01_FULL_40_24b</name>
    <dbReference type="NCBI Taxonomy" id="1801739"/>
    <lineage>
        <taxon>Bacteria</taxon>
        <taxon>Candidatus Nomuraibacteriota</taxon>
    </lineage>
</organism>
<reference evidence="2 3" key="1">
    <citation type="journal article" date="2016" name="Nat. Commun.">
        <title>Thousands of microbial genomes shed light on interconnected biogeochemical processes in an aquifer system.</title>
        <authorList>
            <person name="Anantharaman K."/>
            <person name="Brown C.T."/>
            <person name="Hug L.A."/>
            <person name="Sharon I."/>
            <person name="Castelle C.J."/>
            <person name="Probst A.J."/>
            <person name="Thomas B.C."/>
            <person name="Singh A."/>
            <person name="Wilkins M.J."/>
            <person name="Karaoz U."/>
            <person name="Brodie E.L."/>
            <person name="Williams K.H."/>
            <person name="Hubbard S.S."/>
            <person name="Banfield J.F."/>
        </authorList>
    </citation>
    <scope>NUCLEOTIDE SEQUENCE [LARGE SCALE GENOMIC DNA]</scope>
</reference>
<gene>
    <name evidence="2" type="ORF">A2647_03220</name>
</gene>
<feature type="transmembrane region" description="Helical" evidence="1">
    <location>
        <begin position="47"/>
        <end position="66"/>
    </location>
</feature>
<name>A0A1F6V925_9BACT</name>
<evidence type="ECO:0000313" key="2">
    <source>
        <dbReference type="EMBL" id="OGI66157.1"/>
    </source>
</evidence>
<comment type="caution">
    <text evidence="2">The sequence shown here is derived from an EMBL/GenBank/DDBJ whole genome shotgun (WGS) entry which is preliminary data.</text>
</comment>